<organism evidence="1 2">
    <name type="scientific">Peronospora matthiolae</name>
    <dbReference type="NCBI Taxonomy" id="2874970"/>
    <lineage>
        <taxon>Eukaryota</taxon>
        <taxon>Sar</taxon>
        <taxon>Stramenopiles</taxon>
        <taxon>Oomycota</taxon>
        <taxon>Peronosporomycetes</taxon>
        <taxon>Peronosporales</taxon>
        <taxon>Peronosporaceae</taxon>
        <taxon>Peronospora</taxon>
    </lineage>
</organism>
<dbReference type="Proteomes" id="UP001162060">
    <property type="component" value="Unassembled WGS sequence"/>
</dbReference>
<name>A0AAV1VIT8_9STRA</name>
<gene>
    <name evidence="1" type="ORF">PM001_LOCUS31048</name>
</gene>
<dbReference type="AlphaFoldDB" id="A0AAV1VIT8"/>
<comment type="caution">
    <text evidence="1">The sequence shown here is derived from an EMBL/GenBank/DDBJ whole genome shotgun (WGS) entry which is preliminary data.</text>
</comment>
<sequence>MNLTSKDIFNAKALLRQEDLNSRKPLESVLEELQEKGVVHDYAKDDEGPITHLFFATPGAVDRVREFPDVALMDFTYKTIRFKLPPLHVVGMTSTSAKFSI</sequence>
<evidence type="ECO:0000313" key="1">
    <source>
        <dbReference type="EMBL" id="CAK7945898.1"/>
    </source>
</evidence>
<protein>
    <submittedName>
        <fullName evidence="1">Uncharacterized protein</fullName>
    </submittedName>
</protein>
<proteinExistence type="predicted"/>
<dbReference type="EMBL" id="CAKLBY020000339">
    <property type="protein sequence ID" value="CAK7945898.1"/>
    <property type="molecule type" value="Genomic_DNA"/>
</dbReference>
<accession>A0AAV1VIT8</accession>
<evidence type="ECO:0000313" key="2">
    <source>
        <dbReference type="Proteomes" id="UP001162060"/>
    </source>
</evidence>
<reference evidence="1" key="1">
    <citation type="submission" date="2024-01" db="EMBL/GenBank/DDBJ databases">
        <authorList>
            <person name="Webb A."/>
        </authorList>
    </citation>
    <scope>NUCLEOTIDE SEQUENCE</scope>
    <source>
        <strain evidence="1">Pm1</strain>
    </source>
</reference>